<evidence type="ECO:0000313" key="2">
    <source>
        <dbReference type="Proteomes" id="UP000054560"/>
    </source>
</evidence>
<sequence>MSCTVQFGTPTPKTWPSVSELPDYNDKFPKLKPKPITNVVKNLDPLGVDLLEKILVLDPAKRMSAKQALLHPYFEDLQNHVRNM</sequence>
<dbReference type="EMBL" id="KQ241700">
    <property type="protein sequence ID" value="KNC85473.1"/>
    <property type="molecule type" value="Genomic_DNA"/>
</dbReference>
<dbReference type="STRING" id="667725.A0A0L0GB28"/>
<keyword evidence="2" id="KW-1185">Reference proteome</keyword>
<dbReference type="GeneID" id="25902847"/>
<dbReference type="AlphaFoldDB" id="A0A0L0GB28"/>
<reference evidence="1 2" key="1">
    <citation type="submission" date="2011-02" db="EMBL/GenBank/DDBJ databases">
        <title>The Genome Sequence of Sphaeroforma arctica JP610.</title>
        <authorList>
            <consortium name="The Broad Institute Genome Sequencing Platform"/>
            <person name="Russ C."/>
            <person name="Cuomo C."/>
            <person name="Young S.K."/>
            <person name="Zeng Q."/>
            <person name="Gargeya S."/>
            <person name="Alvarado L."/>
            <person name="Berlin A."/>
            <person name="Chapman S.B."/>
            <person name="Chen Z."/>
            <person name="Freedman E."/>
            <person name="Gellesch M."/>
            <person name="Goldberg J."/>
            <person name="Griggs A."/>
            <person name="Gujja S."/>
            <person name="Heilman E."/>
            <person name="Heiman D."/>
            <person name="Howarth C."/>
            <person name="Mehta T."/>
            <person name="Neiman D."/>
            <person name="Pearson M."/>
            <person name="Roberts A."/>
            <person name="Saif S."/>
            <person name="Shea T."/>
            <person name="Shenoy N."/>
            <person name="Sisk P."/>
            <person name="Stolte C."/>
            <person name="Sykes S."/>
            <person name="White J."/>
            <person name="Yandava C."/>
            <person name="Burger G."/>
            <person name="Gray M.W."/>
            <person name="Holland P.W.H."/>
            <person name="King N."/>
            <person name="Lang F.B.F."/>
            <person name="Roger A.J."/>
            <person name="Ruiz-Trillo I."/>
            <person name="Haas B."/>
            <person name="Nusbaum C."/>
            <person name="Birren B."/>
        </authorList>
    </citation>
    <scope>NUCLEOTIDE SEQUENCE [LARGE SCALE GENOMIC DNA]</scope>
    <source>
        <strain evidence="1 2">JP610</strain>
    </source>
</reference>
<gene>
    <name evidence="1" type="ORF">SARC_02343</name>
</gene>
<name>A0A0L0GB28_9EUKA</name>
<evidence type="ECO:0000313" key="1">
    <source>
        <dbReference type="EMBL" id="KNC85473.1"/>
    </source>
</evidence>
<dbReference type="OrthoDB" id="1576271at2759"/>
<dbReference type="Gene3D" id="1.10.510.10">
    <property type="entry name" value="Transferase(Phosphotransferase) domain 1"/>
    <property type="match status" value="1"/>
</dbReference>
<accession>A0A0L0GB28</accession>
<dbReference type="SUPFAM" id="SSF56112">
    <property type="entry name" value="Protein kinase-like (PK-like)"/>
    <property type="match status" value="1"/>
</dbReference>
<dbReference type="eggNOG" id="KOG0594">
    <property type="taxonomic scope" value="Eukaryota"/>
</dbReference>
<protein>
    <recommendedName>
        <fullName evidence="3">Protein kinase domain-containing protein</fullName>
    </recommendedName>
</protein>
<dbReference type="InterPro" id="IPR011009">
    <property type="entry name" value="Kinase-like_dom_sf"/>
</dbReference>
<organism evidence="1 2">
    <name type="scientific">Sphaeroforma arctica JP610</name>
    <dbReference type="NCBI Taxonomy" id="667725"/>
    <lineage>
        <taxon>Eukaryota</taxon>
        <taxon>Ichthyosporea</taxon>
        <taxon>Ichthyophonida</taxon>
        <taxon>Sphaeroforma</taxon>
    </lineage>
</organism>
<evidence type="ECO:0008006" key="3">
    <source>
        <dbReference type="Google" id="ProtNLM"/>
    </source>
</evidence>
<dbReference type="RefSeq" id="XP_014159375.1">
    <property type="nucleotide sequence ID" value="XM_014303900.1"/>
</dbReference>
<proteinExistence type="predicted"/>
<dbReference type="Proteomes" id="UP000054560">
    <property type="component" value="Unassembled WGS sequence"/>
</dbReference>